<gene>
    <name evidence="1" type="ORF">LCGC14_0246910</name>
</gene>
<dbReference type="EMBL" id="LAZR01000127">
    <property type="protein sequence ID" value="KKN88580.1"/>
    <property type="molecule type" value="Genomic_DNA"/>
</dbReference>
<name>A0A0F9U5V0_9ZZZZ</name>
<dbReference type="AlphaFoldDB" id="A0A0F9U5V0"/>
<reference evidence="1" key="1">
    <citation type="journal article" date="2015" name="Nature">
        <title>Complex archaea that bridge the gap between prokaryotes and eukaryotes.</title>
        <authorList>
            <person name="Spang A."/>
            <person name="Saw J.H."/>
            <person name="Jorgensen S.L."/>
            <person name="Zaremba-Niedzwiedzka K."/>
            <person name="Martijn J."/>
            <person name="Lind A.E."/>
            <person name="van Eijk R."/>
            <person name="Schleper C."/>
            <person name="Guy L."/>
            <person name="Ettema T.J."/>
        </authorList>
    </citation>
    <scope>NUCLEOTIDE SEQUENCE</scope>
</reference>
<accession>A0A0F9U5V0</accession>
<dbReference type="InterPro" id="IPR011660">
    <property type="entry name" value="VapB-like"/>
</dbReference>
<comment type="caution">
    <text evidence="1">The sequence shown here is derived from an EMBL/GenBank/DDBJ whole genome shotgun (WGS) entry which is preliminary data.</text>
</comment>
<dbReference type="Pfam" id="PF07704">
    <property type="entry name" value="PSK_trans_fac"/>
    <property type="match status" value="1"/>
</dbReference>
<sequence>MSVSLNIKDPEAHRLAQAIARATGQSMTKVVTEALRERHARLDERRGRADVAEILAIAERVSAKVQKPYAPHGEVLYDESGLPK</sequence>
<evidence type="ECO:0008006" key="2">
    <source>
        <dbReference type="Google" id="ProtNLM"/>
    </source>
</evidence>
<proteinExistence type="predicted"/>
<protein>
    <recommendedName>
        <fullName evidence="2">Transcription factor</fullName>
    </recommendedName>
</protein>
<organism evidence="1">
    <name type="scientific">marine sediment metagenome</name>
    <dbReference type="NCBI Taxonomy" id="412755"/>
    <lineage>
        <taxon>unclassified sequences</taxon>
        <taxon>metagenomes</taxon>
        <taxon>ecological metagenomes</taxon>
    </lineage>
</organism>
<evidence type="ECO:0000313" key="1">
    <source>
        <dbReference type="EMBL" id="KKN88580.1"/>
    </source>
</evidence>